<dbReference type="Gene3D" id="3.30.590.10">
    <property type="entry name" value="Glutamine synthetase/guanido kinase, catalytic domain"/>
    <property type="match status" value="1"/>
</dbReference>
<dbReference type="InterPro" id="IPR036651">
    <property type="entry name" value="Gln_synt_N_sf"/>
</dbReference>
<dbReference type="EMBL" id="JAHBCL010000001">
    <property type="protein sequence ID" value="MBS7525115.1"/>
    <property type="molecule type" value="Genomic_DNA"/>
</dbReference>
<dbReference type="Pfam" id="PF00120">
    <property type="entry name" value="Gln-synt_C"/>
    <property type="match status" value="1"/>
</dbReference>
<gene>
    <name evidence="6" type="ORF">KHM83_00345</name>
</gene>
<sequence length="454" mass="51292">MAKDKYTGHEQLTIADMKKMIEENGIEMIRLEYTDILGINRGKLMPVSMLEEIIHEGIAFCIASLQMSYDNDIVPSRFISETCEDMKIIGDPSTFTLLPHCEQTAMILGDLYFGGAPVEQSPRGFLKKMVEAYHAIGLDPIAASELEFYVYNKTTDGSIVPYTNQPATCYTVNKRIDPKRFLYQMTNTFSKMGFNVLYMNHEYYPGQFEYNWRHANAVRAADENALFKSMSKDIAELNDLMVTFMAKPKEAPGGSGCHFHVSFNDLETGENVCYDPEKPDGISDTLKHFIGGLCKHALGITPFLSPTINCYKRYQPDSFAPIFIGWGYDNRTTYIRVPNERGKATRMEIRAASAASNPYLAMASILAAGLDGIMNKIEPPEVVTTDLYRDISRQTQALPTTLSSSLDALEADDILLDSVGKELTDLFVKLKRKEATEYKKFVTDWEWMTYSYHV</sequence>
<reference evidence="6 7" key="1">
    <citation type="submission" date="2021-05" db="EMBL/GenBank/DDBJ databases">
        <title>Fusibacter ferrireducens sp. nov., an anaerobic, sulfur- and Fe-reducing bacterium isolated from the mangrove sediment.</title>
        <authorList>
            <person name="Qiu D."/>
        </authorList>
    </citation>
    <scope>NUCLEOTIDE SEQUENCE [LARGE SCALE GENOMIC DNA]</scope>
    <source>
        <strain evidence="6 7">DSM 12116</strain>
    </source>
</reference>
<name>A0ABS5PJ50_9FIRM</name>
<dbReference type="PANTHER" id="PTHR43407">
    <property type="entry name" value="GLUTAMINE SYNTHETASE"/>
    <property type="match status" value="1"/>
</dbReference>
<proteinExistence type="inferred from homology"/>
<evidence type="ECO:0000256" key="4">
    <source>
        <dbReference type="RuleBase" id="RU000384"/>
    </source>
</evidence>
<organism evidence="6 7">
    <name type="scientific">Fusibacter paucivorans</name>
    <dbReference type="NCBI Taxonomy" id="76009"/>
    <lineage>
        <taxon>Bacteria</taxon>
        <taxon>Bacillati</taxon>
        <taxon>Bacillota</taxon>
        <taxon>Clostridia</taxon>
        <taxon>Eubacteriales</taxon>
        <taxon>Eubacteriales Family XII. Incertae Sedis</taxon>
        <taxon>Fusibacter</taxon>
    </lineage>
</organism>
<comment type="caution">
    <text evidence="6">The sequence shown here is derived from an EMBL/GenBank/DDBJ whole genome shotgun (WGS) entry which is preliminary data.</text>
</comment>
<dbReference type="InterPro" id="IPR014746">
    <property type="entry name" value="Gln_synth/guanido_kin_cat_dom"/>
</dbReference>
<comment type="similarity">
    <text evidence="1 3 4">Belongs to the glutamine synthetase family.</text>
</comment>
<dbReference type="SUPFAM" id="SSF55931">
    <property type="entry name" value="Glutamine synthetase/guanido kinase"/>
    <property type="match status" value="1"/>
</dbReference>
<evidence type="ECO:0000256" key="1">
    <source>
        <dbReference type="ARBA" id="ARBA00009897"/>
    </source>
</evidence>
<dbReference type="SUPFAM" id="SSF54368">
    <property type="entry name" value="Glutamine synthetase, N-terminal domain"/>
    <property type="match status" value="1"/>
</dbReference>
<evidence type="ECO:0000259" key="5">
    <source>
        <dbReference type="PROSITE" id="PS51987"/>
    </source>
</evidence>
<protein>
    <recommendedName>
        <fullName evidence="2">glutamine synthetase</fullName>
        <ecNumber evidence="2">6.3.1.2</ecNumber>
    </recommendedName>
</protein>
<evidence type="ECO:0000313" key="7">
    <source>
        <dbReference type="Proteomes" id="UP000746471"/>
    </source>
</evidence>
<evidence type="ECO:0000256" key="3">
    <source>
        <dbReference type="PROSITE-ProRule" id="PRU01331"/>
    </source>
</evidence>
<dbReference type="SMART" id="SM01230">
    <property type="entry name" value="Gln-synt_C"/>
    <property type="match status" value="1"/>
</dbReference>
<dbReference type="EC" id="6.3.1.2" evidence="2"/>
<dbReference type="InterPro" id="IPR008146">
    <property type="entry name" value="Gln_synth_cat_dom"/>
</dbReference>
<keyword evidence="7" id="KW-1185">Reference proteome</keyword>
<accession>A0ABS5PJ50</accession>
<dbReference type="PROSITE" id="PS51987">
    <property type="entry name" value="GS_CATALYTIC"/>
    <property type="match status" value="1"/>
</dbReference>
<dbReference type="Proteomes" id="UP000746471">
    <property type="component" value="Unassembled WGS sequence"/>
</dbReference>
<evidence type="ECO:0000256" key="2">
    <source>
        <dbReference type="ARBA" id="ARBA00012937"/>
    </source>
</evidence>
<feature type="domain" description="GS catalytic" evidence="5">
    <location>
        <begin position="122"/>
        <end position="454"/>
    </location>
</feature>
<evidence type="ECO:0000313" key="6">
    <source>
        <dbReference type="EMBL" id="MBS7525115.1"/>
    </source>
</evidence>
<dbReference type="Gene3D" id="3.10.20.70">
    <property type="entry name" value="Glutamine synthetase, N-terminal domain"/>
    <property type="match status" value="1"/>
</dbReference>
<dbReference type="RefSeq" id="WP_213234904.1">
    <property type="nucleotide sequence ID" value="NZ_JAHBCL010000001.1"/>
</dbReference>
<dbReference type="PANTHER" id="PTHR43407:SF1">
    <property type="entry name" value="LENGSIN"/>
    <property type="match status" value="1"/>
</dbReference>